<dbReference type="EMBL" id="JBHSHT010000002">
    <property type="protein sequence ID" value="MFC4825447.1"/>
    <property type="molecule type" value="Genomic_DNA"/>
</dbReference>
<keyword evidence="4" id="KW-0378">Hydrolase</keyword>
<comment type="cofactor">
    <cofactor evidence="8">
        <name>Mg(2+)</name>
        <dbReference type="ChEBI" id="CHEBI:18420"/>
    </cofactor>
</comment>
<dbReference type="Gene3D" id="3.40.190.80">
    <property type="match status" value="1"/>
</dbReference>
<name>A0ABD5Q4Q5_9EURY</name>
<dbReference type="PANTHER" id="PTHR20854:SF4">
    <property type="entry name" value="INOSITOL-1-MONOPHOSPHATASE-RELATED"/>
    <property type="match status" value="1"/>
</dbReference>
<dbReference type="PANTHER" id="PTHR20854">
    <property type="entry name" value="INOSITOL MONOPHOSPHATASE"/>
    <property type="match status" value="1"/>
</dbReference>
<dbReference type="SUPFAM" id="SSF56655">
    <property type="entry name" value="Carbohydrate phosphatase"/>
    <property type="match status" value="1"/>
</dbReference>
<protein>
    <recommendedName>
        <fullName evidence="2">fructose-bisphosphatase</fullName>
        <ecNumber evidence="2">3.1.3.11</ecNumber>
    </recommendedName>
</protein>
<dbReference type="InterPro" id="IPR000760">
    <property type="entry name" value="Inositol_monophosphatase-like"/>
</dbReference>
<evidence type="ECO:0000313" key="10">
    <source>
        <dbReference type="Proteomes" id="UP001595945"/>
    </source>
</evidence>
<feature type="binding site" evidence="8">
    <location>
        <position position="90"/>
    </location>
    <ligand>
        <name>Mg(2+)</name>
        <dbReference type="ChEBI" id="CHEBI:18420"/>
        <label>2</label>
    </ligand>
</feature>
<dbReference type="CDD" id="cd01637">
    <property type="entry name" value="IMPase_like"/>
    <property type="match status" value="1"/>
</dbReference>
<evidence type="ECO:0000313" key="9">
    <source>
        <dbReference type="EMBL" id="MFC4825447.1"/>
    </source>
</evidence>
<feature type="binding site" evidence="8">
    <location>
        <position position="215"/>
    </location>
    <ligand>
        <name>Mg(2+)</name>
        <dbReference type="ChEBI" id="CHEBI:18420"/>
        <label>1</label>
        <note>catalytic</note>
    </ligand>
</feature>
<evidence type="ECO:0000256" key="3">
    <source>
        <dbReference type="ARBA" id="ARBA00022723"/>
    </source>
</evidence>
<accession>A0ABD5Q4Q5</accession>
<dbReference type="AlphaFoldDB" id="A0ABD5Q4Q5"/>
<proteinExistence type="inferred from homology"/>
<evidence type="ECO:0000256" key="7">
    <source>
        <dbReference type="ARBA" id="ARBA00038103"/>
    </source>
</evidence>
<dbReference type="GeneID" id="73043835"/>
<keyword evidence="10" id="KW-1185">Reference proteome</keyword>
<evidence type="ECO:0000256" key="6">
    <source>
        <dbReference type="ARBA" id="ARBA00023277"/>
    </source>
</evidence>
<feature type="binding site" evidence="8">
    <location>
        <position position="70"/>
    </location>
    <ligand>
        <name>Mg(2+)</name>
        <dbReference type="ChEBI" id="CHEBI:18420"/>
        <label>1</label>
        <note>catalytic</note>
    </ligand>
</feature>
<sequence length="264" mass="28818">MTDNADERLAVAKRAAREGSEVAAESFRQGIDVETKSGKTDVVTEADRRTQRRVIEVIREEYPDDAIVGEEEDELKEVPEEGDAWVIDPIDGTNNYVRSIPVWTTSVAAVRDGGPVAAVNDCPALDDTFVAGADGVRRDGEAVSVSERTDPETFAVAPTFWWDFDRRDEYAEVCRELVERFADIRRFGSAQVTLGMVAAGSLEGAVTNVDPNPWDTVAGVHMVRQAGGTVTDRHGDPWRHDSESLVASNGEAHEQFLGALETVA</sequence>
<comment type="caution">
    <text evidence="9">The sequence shown here is derived from an EMBL/GenBank/DDBJ whole genome shotgun (WGS) entry which is preliminary data.</text>
</comment>
<dbReference type="Gene3D" id="3.30.540.10">
    <property type="entry name" value="Fructose-1,6-Bisphosphatase, subunit A, domain 1"/>
    <property type="match status" value="1"/>
</dbReference>
<dbReference type="GO" id="GO:0046872">
    <property type="term" value="F:metal ion binding"/>
    <property type="evidence" value="ECO:0007669"/>
    <property type="project" value="UniProtKB-KW"/>
</dbReference>
<evidence type="ECO:0000256" key="8">
    <source>
        <dbReference type="PIRSR" id="PIRSR600760-2"/>
    </source>
</evidence>
<keyword evidence="6" id="KW-0119">Carbohydrate metabolism</keyword>
<dbReference type="Proteomes" id="UP001595945">
    <property type="component" value="Unassembled WGS sequence"/>
</dbReference>
<comment type="catalytic activity">
    <reaction evidence="1">
        <text>beta-D-fructose 1,6-bisphosphate + H2O = beta-D-fructose 6-phosphate + phosphate</text>
        <dbReference type="Rhea" id="RHEA:11064"/>
        <dbReference type="ChEBI" id="CHEBI:15377"/>
        <dbReference type="ChEBI" id="CHEBI:32966"/>
        <dbReference type="ChEBI" id="CHEBI:43474"/>
        <dbReference type="ChEBI" id="CHEBI:57634"/>
        <dbReference type="EC" id="3.1.3.11"/>
    </reaction>
</comment>
<dbReference type="Pfam" id="PF00459">
    <property type="entry name" value="Inositol_P"/>
    <property type="match status" value="1"/>
</dbReference>
<organism evidence="9 10">
    <name type="scientific">Halorussus aquaticus</name>
    <dbReference type="NCBI Taxonomy" id="2953748"/>
    <lineage>
        <taxon>Archaea</taxon>
        <taxon>Methanobacteriati</taxon>
        <taxon>Methanobacteriota</taxon>
        <taxon>Stenosarchaea group</taxon>
        <taxon>Halobacteria</taxon>
        <taxon>Halobacteriales</taxon>
        <taxon>Haladaptataceae</taxon>
        <taxon>Halorussus</taxon>
    </lineage>
</organism>
<keyword evidence="3 8" id="KW-0479">Metal-binding</keyword>
<dbReference type="PROSITE" id="PS00629">
    <property type="entry name" value="IMP_1"/>
    <property type="match status" value="1"/>
</dbReference>
<evidence type="ECO:0000256" key="5">
    <source>
        <dbReference type="ARBA" id="ARBA00022842"/>
    </source>
</evidence>
<dbReference type="EC" id="3.1.3.11" evidence="2"/>
<feature type="binding site" evidence="8">
    <location>
        <position position="88"/>
    </location>
    <ligand>
        <name>Mg(2+)</name>
        <dbReference type="ChEBI" id="CHEBI:18420"/>
        <label>1</label>
        <note>catalytic</note>
    </ligand>
</feature>
<reference evidence="9 10" key="1">
    <citation type="journal article" date="2019" name="Int. J. Syst. Evol. Microbiol.">
        <title>The Global Catalogue of Microorganisms (GCM) 10K type strain sequencing project: providing services to taxonomists for standard genome sequencing and annotation.</title>
        <authorList>
            <consortium name="The Broad Institute Genomics Platform"/>
            <consortium name="The Broad Institute Genome Sequencing Center for Infectious Disease"/>
            <person name="Wu L."/>
            <person name="Ma J."/>
        </authorList>
    </citation>
    <scope>NUCLEOTIDE SEQUENCE [LARGE SCALE GENOMIC DNA]</scope>
    <source>
        <strain evidence="9 10">XZYJ18</strain>
    </source>
</reference>
<keyword evidence="5 8" id="KW-0460">Magnesium</keyword>
<evidence type="ECO:0000256" key="2">
    <source>
        <dbReference type="ARBA" id="ARBA00013093"/>
    </source>
</evidence>
<dbReference type="GO" id="GO:0042132">
    <property type="term" value="F:fructose 1,6-bisphosphate 1-phosphatase activity"/>
    <property type="evidence" value="ECO:0007669"/>
    <property type="project" value="UniProtKB-EC"/>
</dbReference>
<dbReference type="PRINTS" id="PR00377">
    <property type="entry name" value="IMPHPHTASES"/>
</dbReference>
<gene>
    <name evidence="9" type="ORF">ACFO9K_14395</name>
</gene>
<evidence type="ECO:0000256" key="4">
    <source>
        <dbReference type="ARBA" id="ARBA00022801"/>
    </source>
</evidence>
<dbReference type="RefSeq" id="WP_254268890.1">
    <property type="nucleotide sequence ID" value="NZ_CP100400.1"/>
</dbReference>
<evidence type="ECO:0000256" key="1">
    <source>
        <dbReference type="ARBA" id="ARBA00001273"/>
    </source>
</evidence>
<feature type="binding site" evidence="8">
    <location>
        <position position="91"/>
    </location>
    <ligand>
        <name>Mg(2+)</name>
        <dbReference type="ChEBI" id="CHEBI:18420"/>
        <label>1</label>
        <note>catalytic</note>
    </ligand>
</feature>
<comment type="similarity">
    <text evidence="7">Belongs to the inositol monophosphatase superfamily. FBPase class 4 family.</text>
</comment>
<dbReference type="InterPro" id="IPR020583">
    <property type="entry name" value="Inositol_monoP_metal-BS"/>
</dbReference>